<accession>A0ABM8KKY8</accession>
<name>A0ABM8KKY8_9FLAO</name>
<dbReference type="EMBL" id="CADCST010000098">
    <property type="protein sequence ID" value="CAA9200180.1"/>
    <property type="molecule type" value="Genomic_DNA"/>
</dbReference>
<organism evidence="1 2">
    <name type="scientific">Flavobacterium collinsii</name>
    <dbReference type="NCBI Taxonomy" id="1114861"/>
    <lineage>
        <taxon>Bacteria</taxon>
        <taxon>Pseudomonadati</taxon>
        <taxon>Bacteroidota</taxon>
        <taxon>Flavobacteriia</taxon>
        <taxon>Flavobacteriales</taxon>
        <taxon>Flavobacteriaceae</taxon>
        <taxon>Flavobacterium</taxon>
    </lineage>
</organism>
<reference evidence="1 2" key="1">
    <citation type="submission" date="2020-02" db="EMBL/GenBank/DDBJ databases">
        <authorList>
            <person name="Criscuolo A."/>
        </authorList>
    </citation>
    <scope>NUCLEOTIDE SEQUENCE [LARGE SCALE GENOMIC DNA]</scope>
    <source>
        <strain evidence="1">CECT7796</strain>
    </source>
</reference>
<evidence type="ECO:0000313" key="2">
    <source>
        <dbReference type="Proteomes" id="UP000474567"/>
    </source>
</evidence>
<gene>
    <name evidence="1" type="ORF">FLACOL7796_03081</name>
</gene>
<evidence type="ECO:0000313" key="1">
    <source>
        <dbReference type="EMBL" id="CAA9200180.1"/>
    </source>
</evidence>
<dbReference type="Proteomes" id="UP000474567">
    <property type="component" value="Unassembled WGS sequence"/>
</dbReference>
<comment type="caution">
    <text evidence="1">The sequence shown here is derived from an EMBL/GenBank/DDBJ whole genome shotgun (WGS) entry which is preliminary data.</text>
</comment>
<keyword evidence="2" id="KW-1185">Reference proteome</keyword>
<protein>
    <submittedName>
        <fullName evidence="1">Uncharacterized protein</fullName>
    </submittedName>
</protein>
<sequence>MELVHVHDKKEVKNVSIFINKNNYVNYVHSIFLNLSLQTPVIDTLLWIEYKLKR</sequence>
<proteinExistence type="predicted"/>